<dbReference type="PANTHER" id="PTHR46797">
    <property type="entry name" value="HTH-TYPE TRANSCRIPTIONAL REGULATOR"/>
    <property type="match status" value="1"/>
</dbReference>
<dbReference type="eggNOG" id="COG1396">
    <property type="taxonomic scope" value="Bacteria"/>
</dbReference>
<keyword evidence="1" id="KW-0238">DNA-binding</keyword>
<dbReference type="InterPro" id="IPR050807">
    <property type="entry name" value="TransReg_Diox_bact_type"/>
</dbReference>
<gene>
    <name evidence="3" type="ORF">JCM15093_1190</name>
</gene>
<dbReference type="GO" id="GO:0003700">
    <property type="term" value="F:DNA-binding transcription factor activity"/>
    <property type="evidence" value="ECO:0007669"/>
    <property type="project" value="TreeGrafter"/>
</dbReference>
<dbReference type="InterPro" id="IPR001387">
    <property type="entry name" value="Cro/C1-type_HTH"/>
</dbReference>
<reference evidence="3 4" key="1">
    <citation type="journal article" date="2015" name="Microbes Environ.">
        <title>Distribution and evolution of nitrogen fixation genes in the phylum bacteroidetes.</title>
        <authorList>
            <person name="Inoue J."/>
            <person name="Oshima K."/>
            <person name="Suda W."/>
            <person name="Sakamoto M."/>
            <person name="Iino T."/>
            <person name="Noda S."/>
            <person name="Hongoh Y."/>
            <person name="Hattori M."/>
            <person name="Ohkuma M."/>
        </authorList>
    </citation>
    <scope>NUCLEOTIDE SEQUENCE [LARGE SCALE GENOMIC DNA]</scope>
    <source>
        <strain evidence="3 4">JCM 15093</strain>
    </source>
</reference>
<dbReference type="Pfam" id="PF01381">
    <property type="entry name" value="HTH_3"/>
    <property type="match status" value="1"/>
</dbReference>
<dbReference type="GO" id="GO:0005829">
    <property type="term" value="C:cytosol"/>
    <property type="evidence" value="ECO:0007669"/>
    <property type="project" value="TreeGrafter"/>
</dbReference>
<dbReference type="Proteomes" id="UP000027601">
    <property type="component" value="Unassembled WGS sequence"/>
</dbReference>
<dbReference type="InterPro" id="IPR014710">
    <property type="entry name" value="RmlC-like_jellyroll"/>
</dbReference>
<sequence>MENTVNMDTTKIVGEKIRTLRESLSISMEELAERSGLAVEQIERIENNVDIPSLAPLIKLARVLGVRLGTFLDDQDETGPVICRKKEAKETISFSNNAIHSRRHMEYRSLSKSKADRHMEPFMIDIAPTKDSDFILSSHEGEEFIMVMEGTLEISYGKYTYILEEGDSIYYDSIVPHHVHAFEGQAARILAVIYTPV</sequence>
<dbReference type="InterPro" id="IPR011051">
    <property type="entry name" value="RmlC_Cupin_sf"/>
</dbReference>
<evidence type="ECO:0000259" key="2">
    <source>
        <dbReference type="PROSITE" id="PS50943"/>
    </source>
</evidence>
<proteinExistence type="predicted"/>
<dbReference type="SMART" id="SM00530">
    <property type="entry name" value="HTH_XRE"/>
    <property type="match status" value="1"/>
</dbReference>
<protein>
    <submittedName>
        <fullName evidence="3">Transcriptional regulator, MerR family</fullName>
    </submittedName>
</protein>
<accession>A0A069D1D4</accession>
<dbReference type="Gene3D" id="1.10.260.40">
    <property type="entry name" value="lambda repressor-like DNA-binding domains"/>
    <property type="match status" value="1"/>
</dbReference>
<dbReference type="eggNOG" id="COG1917">
    <property type="taxonomic scope" value="Bacteria"/>
</dbReference>
<dbReference type="SUPFAM" id="SSF47413">
    <property type="entry name" value="lambda repressor-like DNA-binding domains"/>
    <property type="match status" value="1"/>
</dbReference>
<dbReference type="PANTHER" id="PTHR46797:SF19">
    <property type="entry name" value="BLL2473 PROTEIN"/>
    <property type="match status" value="1"/>
</dbReference>
<dbReference type="Gene3D" id="2.60.120.10">
    <property type="entry name" value="Jelly Rolls"/>
    <property type="match status" value="1"/>
</dbReference>
<dbReference type="GO" id="GO:0003677">
    <property type="term" value="F:DNA binding"/>
    <property type="evidence" value="ECO:0007669"/>
    <property type="project" value="UniProtKB-KW"/>
</dbReference>
<comment type="caution">
    <text evidence="3">The sequence shown here is derived from an EMBL/GenBank/DDBJ whole genome shotgun (WGS) entry which is preliminary data.</text>
</comment>
<dbReference type="SUPFAM" id="SSF51182">
    <property type="entry name" value="RmlC-like cupins"/>
    <property type="match status" value="1"/>
</dbReference>
<dbReference type="STRING" id="1121097.GCA_000428125_00038"/>
<dbReference type="InterPro" id="IPR013096">
    <property type="entry name" value="Cupin_2"/>
</dbReference>
<dbReference type="EMBL" id="BAJS01000004">
    <property type="protein sequence ID" value="GAK36056.1"/>
    <property type="molecule type" value="Genomic_DNA"/>
</dbReference>
<evidence type="ECO:0000313" key="3">
    <source>
        <dbReference type="EMBL" id="GAK36056.1"/>
    </source>
</evidence>
<organism evidence="3 4">
    <name type="scientific">Bacteroides graminisolvens DSM 19988 = JCM 15093</name>
    <dbReference type="NCBI Taxonomy" id="1121097"/>
    <lineage>
        <taxon>Bacteria</taxon>
        <taxon>Pseudomonadati</taxon>
        <taxon>Bacteroidota</taxon>
        <taxon>Bacteroidia</taxon>
        <taxon>Bacteroidales</taxon>
        <taxon>Bacteroidaceae</taxon>
        <taxon>Bacteroides</taxon>
    </lineage>
</organism>
<evidence type="ECO:0000313" key="4">
    <source>
        <dbReference type="Proteomes" id="UP000027601"/>
    </source>
</evidence>
<evidence type="ECO:0000256" key="1">
    <source>
        <dbReference type="ARBA" id="ARBA00023125"/>
    </source>
</evidence>
<keyword evidence="4" id="KW-1185">Reference proteome</keyword>
<dbReference type="Pfam" id="PF07883">
    <property type="entry name" value="Cupin_2"/>
    <property type="match status" value="1"/>
</dbReference>
<name>A0A069D1D4_9BACE</name>
<dbReference type="CDD" id="cd00093">
    <property type="entry name" value="HTH_XRE"/>
    <property type="match status" value="1"/>
</dbReference>
<dbReference type="CDD" id="cd02209">
    <property type="entry name" value="cupin_XRE_C"/>
    <property type="match status" value="1"/>
</dbReference>
<dbReference type="AlphaFoldDB" id="A0A069D1D4"/>
<dbReference type="InterPro" id="IPR010982">
    <property type="entry name" value="Lambda_DNA-bd_dom_sf"/>
</dbReference>
<feature type="domain" description="HTH cro/C1-type" evidence="2">
    <location>
        <begin position="17"/>
        <end position="71"/>
    </location>
</feature>
<dbReference type="PROSITE" id="PS50943">
    <property type="entry name" value="HTH_CROC1"/>
    <property type="match status" value="1"/>
</dbReference>